<proteinExistence type="predicted"/>
<gene>
    <name evidence="1" type="ORF">MRATA1EN1_LOCUS3147</name>
</gene>
<keyword evidence="2" id="KW-1185">Reference proteome</keyword>
<dbReference type="EMBL" id="OX459947">
    <property type="protein sequence ID" value="CAI9154185.1"/>
    <property type="molecule type" value="Genomic_DNA"/>
</dbReference>
<evidence type="ECO:0000313" key="1">
    <source>
        <dbReference type="EMBL" id="CAI9154185.1"/>
    </source>
</evidence>
<reference evidence="1" key="1">
    <citation type="submission" date="2023-04" db="EMBL/GenBank/DDBJ databases">
        <authorList>
            <consortium name="ELIXIR-Norway"/>
        </authorList>
    </citation>
    <scope>NUCLEOTIDE SEQUENCE [LARGE SCALE GENOMIC DNA]</scope>
</reference>
<dbReference type="Proteomes" id="UP001176941">
    <property type="component" value="Chromosome 11"/>
</dbReference>
<organism evidence="1 2">
    <name type="scientific">Rangifer tarandus platyrhynchus</name>
    <name type="common">Svalbard reindeer</name>
    <dbReference type="NCBI Taxonomy" id="3082113"/>
    <lineage>
        <taxon>Eukaryota</taxon>
        <taxon>Metazoa</taxon>
        <taxon>Chordata</taxon>
        <taxon>Craniata</taxon>
        <taxon>Vertebrata</taxon>
        <taxon>Euteleostomi</taxon>
        <taxon>Mammalia</taxon>
        <taxon>Eutheria</taxon>
        <taxon>Laurasiatheria</taxon>
        <taxon>Artiodactyla</taxon>
        <taxon>Ruminantia</taxon>
        <taxon>Pecora</taxon>
        <taxon>Cervidae</taxon>
        <taxon>Odocoileinae</taxon>
        <taxon>Rangifer</taxon>
    </lineage>
</organism>
<accession>A0ABN8XXX9</accession>
<name>A0ABN8XXX9_RANTA</name>
<protein>
    <submittedName>
        <fullName evidence="1">Uncharacterized protein</fullName>
    </submittedName>
</protein>
<evidence type="ECO:0000313" key="2">
    <source>
        <dbReference type="Proteomes" id="UP001176941"/>
    </source>
</evidence>
<sequence>MNKELWQKPHPRSCLVHREAASCILTPTAWGGHTAAGSMPGMAVAASWFAHLAVPPECPGSLSSHRAHFREPPLGLRETLGPSHVTCIVLCPLTILAQRIGPPLPSIPPAVTSGVVQDGCPFFASIQLLPLDP</sequence>